<evidence type="ECO:0000256" key="1">
    <source>
        <dbReference type="SAM" id="MobiDB-lite"/>
    </source>
</evidence>
<dbReference type="AlphaFoldDB" id="A0A8K0D9T3"/>
<dbReference type="EMBL" id="VTPC01004541">
    <property type="protein sequence ID" value="KAF2897010.1"/>
    <property type="molecule type" value="Genomic_DNA"/>
</dbReference>
<name>A0A8K0D9T3_IGNLU</name>
<feature type="compositionally biased region" description="Basic residues" evidence="1">
    <location>
        <begin position="85"/>
        <end position="106"/>
    </location>
</feature>
<gene>
    <name evidence="2" type="ORF">ILUMI_09166</name>
</gene>
<evidence type="ECO:0000313" key="2">
    <source>
        <dbReference type="EMBL" id="KAF2897010.1"/>
    </source>
</evidence>
<organism evidence="2 3">
    <name type="scientific">Ignelater luminosus</name>
    <name type="common">Cucubano</name>
    <name type="synonym">Pyrophorus luminosus</name>
    <dbReference type="NCBI Taxonomy" id="2038154"/>
    <lineage>
        <taxon>Eukaryota</taxon>
        <taxon>Metazoa</taxon>
        <taxon>Ecdysozoa</taxon>
        <taxon>Arthropoda</taxon>
        <taxon>Hexapoda</taxon>
        <taxon>Insecta</taxon>
        <taxon>Pterygota</taxon>
        <taxon>Neoptera</taxon>
        <taxon>Endopterygota</taxon>
        <taxon>Coleoptera</taxon>
        <taxon>Polyphaga</taxon>
        <taxon>Elateriformia</taxon>
        <taxon>Elateroidea</taxon>
        <taxon>Elateridae</taxon>
        <taxon>Agrypninae</taxon>
        <taxon>Pyrophorini</taxon>
        <taxon>Ignelater</taxon>
    </lineage>
</organism>
<protein>
    <submittedName>
        <fullName evidence="2">Uncharacterized protein</fullName>
    </submittedName>
</protein>
<reference evidence="2" key="1">
    <citation type="submission" date="2019-08" db="EMBL/GenBank/DDBJ databases">
        <title>The genome of the North American firefly Photinus pyralis.</title>
        <authorList>
            <consortium name="Photinus pyralis genome working group"/>
            <person name="Fallon T.R."/>
            <person name="Sander Lower S.E."/>
            <person name="Weng J.-K."/>
        </authorList>
    </citation>
    <scope>NUCLEOTIDE SEQUENCE</scope>
    <source>
        <strain evidence="2">TRF0915ILg1</strain>
        <tissue evidence="2">Whole body</tissue>
    </source>
</reference>
<dbReference type="Proteomes" id="UP000801492">
    <property type="component" value="Unassembled WGS sequence"/>
</dbReference>
<keyword evidence="3" id="KW-1185">Reference proteome</keyword>
<accession>A0A8K0D9T3</accession>
<evidence type="ECO:0000313" key="3">
    <source>
        <dbReference type="Proteomes" id="UP000801492"/>
    </source>
</evidence>
<proteinExistence type="predicted"/>
<sequence length="148" mass="17496">MPYFSTVVLIEVQHQRKGAKKHKSASFDYQVAFDRKYRIRKVRSDDNSDYYPDEQKNVENADNLVEDEERAKVLLDDVGQENKSVKKITRKKTPNVIKNRRNRGKRQGQAGRGYDSFDLLKKKGMRLIIWPFKKGMQFREEDVSELKL</sequence>
<feature type="region of interest" description="Disordered" evidence="1">
    <location>
        <begin position="44"/>
        <end position="63"/>
    </location>
</feature>
<feature type="region of interest" description="Disordered" evidence="1">
    <location>
        <begin position="80"/>
        <end position="113"/>
    </location>
</feature>
<comment type="caution">
    <text evidence="2">The sequence shown here is derived from an EMBL/GenBank/DDBJ whole genome shotgun (WGS) entry which is preliminary data.</text>
</comment>